<organism evidence="2 3">
    <name type="scientific">Polarella glacialis</name>
    <name type="common">Dinoflagellate</name>
    <dbReference type="NCBI Taxonomy" id="89957"/>
    <lineage>
        <taxon>Eukaryota</taxon>
        <taxon>Sar</taxon>
        <taxon>Alveolata</taxon>
        <taxon>Dinophyceae</taxon>
        <taxon>Suessiales</taxon>
        <taxon>Suessiaceae</taxon>
        <taxon>Polarella</taxon>
    </lineage>
</organism>
<reference evidence="2" key="1">
    <citation type="submission" date="2021-02" db="EMBL/GenBank/DDBJ databases">
        <authorList>
            <person name="Dougan E. K."/>
            <person name="Rhodes N."/>
            <person name="Thang M."/>
            <person name="Chan C."/>
        </authorList>
    </citation>
    <scope>NUCLEOTIDE SEQUENCE</scope>
</reference>
<dbReference type="NCBIfam" id="TIGR00756">
    <property type="entry name" value="PPR"/>
    <property type="match status" value="1"/>
</dbReference>
<dbReference type="Pfam" id="PF01535">
    <property type="entry name" value="PPR"/>
    <property type="match status" value="1"/>
</dbReference>
<dbReference type="Gene3D" id="1.25.40.10">
    <property type="entry name" value="Tetratricopeptide repeat domain"/>
    <property type="match status" value="4"/>
</dbReference>
<dbReference type="GO" id="GO:0003729">
    <property type="term" value="F:mRNA binding"/>
    <property type="evidence" value="ECO:0007669"/>
    <property type="project" value="TreeGrafter"/>
</dbReference>
<evidence type="ECO:0000313" key="3">
    <source>
        <dbReference type="Proteomes" id="UP000626109"/>
    </source>
</evidence>
<dbReference type="EMBL" id="CAJNNW010032934">
    <property type="protein sequence ID" value="CAE8716259.1"/>
    <property type="molecule type" value="Genomic_DNA"/>
</dbReference>
<dbReference type="PROSITE" id="PS51375">
    <property type="entry name" value="PPR"/>
    <property type="match status" value="2"/>
</dbReference>
<sequence>VCVRPSTQREANRRLGRSREWRDSISLLEGIRHLGFEVDPLAWGALLGCCARAVGQNKGRRANADPQGGAPSSATIWTRAVRLWAELLQDGTEPDVIMLGTAVAACGRSWAWHSAAQLLSGARSRGGPEPNLIVRSAVLSACAGAALWTAALQLLSESKRGLDAIAVNAALDACARGGQPLRALALLKAMPAEGLEPDMFSLNTAISVCAKGTLWREALSLLGDADRLGFGGADAVGLSAAIIACGRGERSAGLWRRALALLLGGRHLEPDGLNAACNAACASCEVAGQWERAFELTESVLRQHGLRPDLVTVNSLIAACETSRQWSWALHLLREELCGRRGLRADLVGYNAAAGACALAFRLSGKRSLQPATDHAAGWQWAVWIQASMRSEGLFPDLVTSNTLLSAYGRAAAWPQAVEVLRGLPRARLSPDTISCSAALAACAAGSEETRARPWRAMLQLLHAMPASRLEPQETALGSVAAACGSWAWSLHLVSGPTPSVAPGIAALGAAIEACERQGSGHSDLLGRLCADLRQLLLQHRAVALSERDQGLALLATELLAGRGQLCESAARAALRSLAAPARRVLHRLAGSCLPGPTSTGRLCEPVLDLQGSLGAFLTTSVVDDMREAAGLHSAYPWLPVPTARLTSRRWLCASLSKERLGAYEEPAAKLIAVWCSVALLHRSVQEKEEDERS</sequence>
<feature type="repeat" description="PPR" evidence="1">
    <location>
        <begin position="163"/>
        <end position="197"/>
    </location>
</feature>
<comment type="caution">
    <text evidence="2">The sequence shown here is derived from an EMBL/GenBank/DDBJ whole genome shotgun (WGS) entry which is preliminary data.</text>
</comment>
<feature type="non-terminal residue" evidence="2">
    <location>
        <position position="694"/>
    </location>
</feature>
<dbReference type="Proteomes" id="UP000626109">
    <property type="component" value="Unassembled WGS sequence"/>
</dbReference>
<evidence type="ECO:0000313" key="2">
    <source>
        <dbReference type="EMBL" id="CAE8716259.1"/>
    </source>
</evidence>
<dbReference type="InterPro" id="IPR011990">
    <property type="entry name" value="TPR-like_helical_dom_sf"/>
</dbReference>
<protein>
    <recommendedName>
        <fullName evidence="4">Pentatricopeptide repeat-containing protein, chloroplastic</fullName>
    </recommendedName>
</protein>
<name>A0A813L078_POLGL</name>
<dbReference type="PANTHER" id="PTHR47938">
    <property type="entry name" value="RESPIRATORY COMPLEX I CHAPERONE (CIA84), PUTATIVE (AFU_ORTHOLOGUE AFUA_2G06020)-RELATED"/>
    <property type="match status" value="1"/>
</dbReference>
<feature type="repeat" description="PPR" evidence="1">
    <location>
        <begin position="397"/>
        <end position="431"/>
    </location>
</feature>
<proteinExistence type="predicted"/>
<dbReference type="AlphaFoldDB" id="A0A813L078"/>
<gene>
    <name evidence="2" type="ORF">PGLA2088_LOCUS38983</name>
</gene>
<dbReference type="PANTHER" id="PTHR47938:SF35">
    <property type="entry name" value="PENTATRICOPEPTIDE REPEAT-CONTAINING PROTEIN 4, MITOCHONDRIAL-RELATED"/>
    <property type="match status" value="1"/>
</dbReference>
<dbReference type="InterPro" id="IPR002885">
    <property type="entry name" value="PPR_rpt"/>
</dbReference>
<accession>A0A813L078</accession>
<evidence type="ECO:0000256" key="1">
    <source>
        <dbReference type="PROSITE-ProRule" id="PRU00708"/>
    </source>
</evidence>
<feature type="non-terminal residue" evidence="2">
    <location>
        <position position="1"/>
    </location>
</feature>
<evidence type="ECO:0008006" key="4">
    <source>
        <dbReference type="Google" id="ProtNLM"/>
    </source>
</evidence>